<dbReference type="EMBL" id="JACORU010000008">
    <property type="protein sequence ID" value="MBC5766974.1"/>
    <property type="molecule type" value="Genomic_DNA"/>
</dbReference>
<dbReference type="Proteomes" id="UP000596827">
    <property type="component" value="Unassembled WGS sequence"/>
</dbReference>
<comment type="caution">
    <text evidence="1">The sequence shown here is derived from an EMBL/GenBank/DDBJ whole genome shotgun (WGS) entry which is preliminary data.</text>
</comment>
<reference evidence="1" key="1">
    <citation type="submission" date="2020-08" db="EMBL/GenBank/DDBJ databases">
        <title>Ramlibacter sp. GTP1 16S ribosomal RNA gene genome sequencing and assembly.</title>
        <authorList>
            <person name="Kang M."/>
        </authorList>
    </citation>
    <scope>NUCLEOTIDE SEQUENCE</scope>
    <source>
        <strain evidence="1">GTP1</strain>
    </source>
</reference>
<dbReference type="AlphaFoldDB" id="A0A923MCP5"/>
<protein>
    <submittedName>
        <fullName evidence="1">Uncharacterized protein</fullName>
    </submittedName>
</protein>
<proteinExistence type="predicted"/>
<organism evidence="1 2">
    <name type="scientific">Ramlibacter albus</name>
    <dbReference type="NCBI Taxonomy" id="2079448"/>
    <lineage>
        <taxon>Bacteria</taxon>
        <taxon>Pseudomonadati</taxon>
        <taxon>Pseudomonadota</taxon>
        <taxon>Betaproteobacteria</taxon>
        <taxon>Burkholderiales</taxon>
        <taxon>Comamonadaceae</taxon>
        <taxon>Ramlibacter</taxon>
    </lineage>
</organism>
<gene>
    <name evidence="1" type="ORF">H8R02_21085</name>
</gene>
<keyword evidence="2" id="KW-1185">Reference proteome</keyword>
<evidence type="ECO:0000313" key="2">
    <source>
        <dbReference type="Proteomes" id="UP000596827"/>
    </source>
</evidence>
<accession>A0A923MCP5</accession>
<sequence length="265" mass="29341">MGPAALQARHQALAPQLADNPFGAQLALQSQEARNRLEGDVYAVLDHPLDAVAAALSEPARWCDVLILHLNTKYCRHEHEAGDAVRLDVRVGKKTEQALGSATRVQFEWQPPQSRAGYFVASMAAPDGPYDTNNYTLLVEAVPLDGGRTFLHMGYGFGFAGASSFAMKMYLATIGAGKVGFSTAGTPPQLVGGMRGVVERNTMRYYLAIRCYLDSLKVPAAQRVDQRFAAWFDATEKYARQLHEVDREEYLRMKRNEYARQVAAR</sequence>
<evidence type="ECO:0000313" key="1">
    <source>
        <dbReference type="EMBL" id="MBC5766974.1"/>
    </source>
</evidence>
<name>A0A923MCP5_9BURK</name>